<dbReference type="CDD" id="cd02440">
    <property type="entry name" value="AdoMet_MTases"/>
    <property type="match status" value="1"/>
</dbReference>
<dbReference type="RefSeq" id="WP_184242823.1">
    <property type="nucleotide sequence ID" value="NZ_JACHLR010000003.1"/>
</dbReference>
<dbReference type="EMBL" id="JACHLR010000003">
    <property type="protein sequence ID" value="MBB4857527.1"/>
    <property type="molecule type" value="Genomic_DNA"/>
</dbReference>
<accession>A0A7W7NVV6</accession>
<evidence type="ECO:0000313" key="2">
    <source>
        <dbReference type="EMBL" id="MBB4857527.1"/>
    </source>
</evidence>
<dbReference type="GO" id="GO:0032259">
    <property type="term" value="P:methylation"/>
    <property type="evidence" value="ECO:0007669"/>
    <property type="project" value="UniProtKB-KW"/>
</dbReference>
<gene>
    <name evidence="2" type="ORF">HNO88_000838</name>
</gene>
<dbReference type="AlphaFoldDB" id="A0A7W7NVV6"/>
<reference evidence="2 3" key="1">
    <citation type="submission" date="2020-08" db="EMBL/GenBank/DDBJ databases">
        <title>Functional genomics of gut bacteria from endangered species of beetles.</title>
        <authorList>
            <person name="Carlos-Shanley C."/>
        </authorList>
    </citation>
    <scope>NUCLEOTIDE SEQUENCE [LARGE SCALE GENOMIC DNA]</scope>
    <source>
        <strain evidence="2 3">S00245</strain>
    </source>
</reference>
<evidence type="ECO:0000259" key="1">
    <source>
        <dbReference type="Pfam" id="PF08242"/>
    </source>
</evidence>
<dbReference type="EC" id="2.1.1.-" evidence="2"/>
<proteinExistence type="predicted"/>
<dbReference type="Gene3D" id="3.40.50.150">
    <property type="entry name" value="Vaccinia Virus protein VP39"/>
    <property type="match status" value="1"/>
</dbReference>
<dbReference type="InterPro" id="IPR013217">
    <property type="entry name" value="Methyltransf_12"/>
</dbReference>
<feature type="domain" description="Methyltransferase type 12" evidence="1">
    <location>
        <begin position="51"/>
        <end position="147"/>
    </location>
</feature>
<keyword evidence="2" id="KW-0808">Transferase</keyword>
<protein>
    <submittedName>
        <fullName evidence="2">tRNA (Cmo5U34)-methyltransferase</fullName>
        <ecNumber evidence="2">2.1.1.-</ecNumber>
    </submittedName>
</protein>
<dbReference type="Proteomes" id="UP000555448">
    <property type="component" value="Unassembled WGS sequence"/>
</dbReference>
<keyword evidence="3" id="KW-1185">Reference proteome</keyword>
<name>A0A7W7NVV6_9SPHN</name>
<dbReference type="Pfam" id="PF08242">
    <property type="entry name" value="Methyltransf_12"/>
    <property type="match status" value="1"/>
</dbReference>
<dbReference type="InterPro" id="IPR029063">
    <property type="entry name" value="SAM-dependent_MTases_sf"/>
</dbReference>
<sequence>MTDMNAHFADPDRVRQYLENGPPAFTPGHAGLMQMIGVLLGETMPQDGTLLVIGAGGGLETRYLAGIEPQWRFVGVDPAAAMLDLARATAGDVAGERLRLIEGTVADAPDGPFDAATCILVLGLVPDNGAKLELLCQARQRLRPGAPFVLVDQCLDRNAADFTKRLDRYAAYARRSGVDDDVVAGARAGVAAMESVVPAQRNEQLLAEAGFDGTELFYLAMGWRGWLSYA</sequence>
<organism evidence="2 3">
    <name type="scientific">Novosphingobium chloroacetimidivorans</name>
    <dbReference type="NCBI Taxonomy" id="1428314"/>
    <lineage>
        <taxon>Bacteria</taxon>
        <taxon>Pseudomonadati</taxon>
        <taxon>Pseudomonadota</taxon>
        <taxon>Alphaproteobacteria</taxon>
        <taxon>Sphingomonadales</taxon>
        <taxon>Sphingomonadaceae</taxon>
        <taxon>Novosphingobium</taxon>
    </lineage>
</organism>
<keyword evidence="2" id="KW-0489">Methyltransferase</keyword>
<evidence type="ECO:0000313" key="3">
    <source>
        <dbReference type="Proteomes" id="UP000555448"/>
    </source>
</evidence>
<comment type="caution">
    <text evidence="2">The sequence shown here is derived from an EMBL/GenBank/DDBJ whole genome shotgun (WGS) entry which is preliminary data.</text>
</comment>
<dbReference type="SUPFAM" id="SSF53335">
    <property type="entry name" value="S-adenosyl-L-methionine-dependent methyltransferases"/>
    <property type="match status" value="1"/>
</dbReference>
<dbReference type="GO" id="GO:0008168">
    <property type="term" value="F:methyltransferase activity"/>
    <property type="evidence" value="ECO:0007669"/>
    <property type="project" value="UniProtKB-KW"/>
</dbReference>